<evidence type="ECO:0000313" key="3">
    <source>
        <dbReference type="Proteomes" id="UP001168552"/>
    </source>
</evidence>
<feature type="transmembrane region" description="Helical" evidence="1">
    <location>
        <begin position="169"/>
        <end position="192"/>
    </location>
</feature>
<keyword evidence="1" id="KW-1133">Transmembrane helix</keyword>
<gene>
    <name evidence="2" type="ORF">QWY31_02075</name>
</gene>
<feature type="transmembrane region" description="Helical" evidence="1">
    <location>
        <begin position="101"/>
        <end position="122"/>
    </location>
</feature>
<feature type="transmembrane region" description="Helical" evidence="1">
    <location>
        <begin position="274"/>
        <end position="292"/>
    </location>
</feature>
<feature type="transmembrane region" description="Helical" evidence="1">
    <location>
        <begin position="6"/>
        <end position="25"/>
    </location>
</feature>
<comment type="caution">
    <text evidence="2">The sequence shown here is derived from an EMBL/GenBank/DDBJ whole genome shotgun (WGS) entry which is preliminary data.</text>
</comment>
<sequence length="417" mass="44392">MEKQSFITNDAVVLGLLMLVLAFVFKTSSSSSSFWKKFYGVVPSLLLCYFIPSLFNSFGLISAEASGLYKMASRYLLPASLVLLTISIDLKGIIKLGPKAIIMFLAGTLGVIIGGPLAILLVSTFNPDLVGGAGPDAVWRGMATIAGSWIGGGANQAAMLEVFGASGELFTIMVTIDVIVGNLWTAVLLYGISKADKIDAYFKADTSAITEVRDRIENYRLSILKIPALPDTLMVLAVAFGLTGLSHFLADYIVPFIQSLPAHWELDRFSLDSGFFWIVVLATTFGLVLSFTKARQLEGVGASRLGSAMLYVLVATIGMQMDLNSIITNYKLFAIGGIWMLIHVIILLVTAKIIKAPFFFTAVGSQANIGGAASAPIVAGYFHPSLASVGVLLAVLGYALGTYGAWICAILMQAVAP</sequence>
<dbReference type="Pfam" id="PF05684">
    <property type="entry name" value="DUF819"/>
    <property type="match status" value="1"/>
</dbReference>
<feature type="transmembrane region" description="Helical" evidence="1">
    <location>
        <begin position="37"/>
        <end position="55"/>
    </location>
</feature>
<feature type="transmembrane region" description="Helical" evidence="1">
    <location>
        <begin position="233"/>
        <end position="254"/>
    </location>
</feature>
<accession>A0ABT8F1G5</accession>
<dbReference type="PANTHER" id="PTHR34289">
    <property type="entry name" value="PROTEIN, PUTATIVE (DUF819)-RELATED"/>
    <property type="match status" value="1"/>
</dbReference>
<dbReference type="InterPro" id="IPR008537">
    <property type="entry name" value="DUF819"/>
</dbReference>
<proteinExistence type="predicted"/>
<dbReference type="RefSeq" id="WP_320002793.1">
    <property type="nucleotide sequence ID" value="NZ_JAUHJS010000001.1"/>
</dbReference>
<dbReference type="PANTHER" id="PTHR34289:SF8">
    <property type="entry name" value="DUF819 DOMAIN-CONTAINING PROTEIN"/>
    <property type="match status" value="1"/>
</dbReference>
<keyword evidence="3" id="KW-1185">Reference proteome</keyword>
<organism evidence="2 3">
    <name type="scientific">Shiella aurantiaca</name>
    <dbReference type="NCBI Taxonomy" id="3058365"/>
    <lineage>
        <taxon>Bacteria</taxon>
        <taxon>Pseudomonadati</taxon>
        <taxon>Bacteroidota</taxon>
        <taxon>Cytophagia</taxon>
        <taxon>Cytophagales</taxon>
        <taxon>Shiellaceae</taxon>
        <taxon>Shiella</taxon>
    </lineage>
</organism>
<feature type="transmembrane region" description="Helical" evidence="1">
    <location>
        <begin position="358"/>
        <end position="382"/>
    </location>
</feature>
<name>A0ABT8F1G5_9BACT</name>
<keyword evidence="1" id="KW-0812">Transmembrane</keyword>
<feature type="transmembrane region" description="Helical" evidence="1">
    <location>
        <begin position="75"/>
        <end position="94"/>
    </location>
</feature>
<keyword evidence="1" id="KW-0472">Membrane</keyword>
<reference evidence="2" key="1">
    <citation type="submission" date="2023-06" db="EMBL/GenBank/DDBJ databases">
        <title>Cytophagales bacterium Strain LB-30, isolated from soil.</title>
        <authorList>
            <person name="Liu B."/>
        </authorList>
    </citation>
    <scope>NUCLEOTIDE SEQUENCE</scope>
    <source>
        <strain evidence="2">LB-30</strain>
    </source>
</reference>
<feature type="transmembrane region" description="Helical" evidence="1">
    <location>
        <begin position="333"/>
        <end position="351"/>
    </location>
</feature>
<evidence type="ECO:0000313" key="2">
    <source>
        <dbReference type="EMBL" id="MDN4164267.1"/>
    </source>
</evidence>
<dbReference type="EMBL" id="JAUHJS010000001">
    <property type="protein sequence ID" value="MDN4164267.1"/>
    <property type="molecule type" value="Genomic_DNA"/>
</dbReference>
<dbReference type="Proteomes" id="UP001168552">
    <property type="component" value="Unassembled WGS sequence"/>
</dbReference>
<protein>
    <submittedName>
        <fullName evidence="2">DUF819 family protein</fullName>
    </submittedName>
</protein>
<feature type="transmembrane region" description="Helical" evidence="1">
    <location>
        <begin position="388"/>
        <end position="412"/>
    </location>
</feature>
<feature type="transmembrane region" description="Helical" evidence="1">
    <location>
        <begin position="304"/>
        <end position="321"/>
    </location>
</feature>
<evidence type="ECO:0000256" key="1">
    <source>
        <dbReference type="SAM" id="Phobius"/>
    </source>
</evidence>